<dbReference type="EMBL" id="JAKJSC010000001">
    <property type="protein sequence ID" value="MDE5417938.1"/>
    <property type="molecule type" value="Genomic_DNA"/>
</dbReference>
<dbReference type="PANTHER" id="PTHR37833:SF1">
    <property type="entry name" value="SIGNAL PEPTIDE PROTEIN"/>
    <property type="match status" value="1"/>
</dbReference>
<protein>
    <submittedName>
        <fullName evidence="1">DUF1573 domain-containing protein</fullName>
    </submittedName>
</protein>
<dbReference type="Gene3D" id="2.60.40.10">
    <property type="entry name" value="Immunoglobulins"/>
    <property type="match status" value="1"/>
</dbReference>
<gene>
    <name evidence="1" type="ORF">L3049_07950</name>
</gene>
<dbReference type="InterPro" id="IPR013783">
    <property type="entry name" value="Ig-like_fold"/>
</dbReference>
<sequence>MKKIYLVPIAVLSLLFLVWAFVGDYSFVTINTTPTQIEFDKTEIDMGKLEQGKPNEVSFQFVNTGEYPLLIKYVETSCGCTKPEWPKHPINPGNSEEIKVTYDAKYPGRFFKTITVFCNSKEGMITLKIKGEVKLSENSK</sequence>
<organism evidence="1 2">
    <name type="scientific">Paralabilibaculum antarcticum</name>
    <dbReference type="NCBI Taxonomy" id="2912572"/>
    <lineage>
        <taxon>Bacteria</taxon>
        <taxon>Pseudomonadati</taxon>
        <taxon>Bacteroidota</taxon>
        <taxon>Bacteroidia</taxon>
        <taxon>Marinilabiliales</taxon>
        <taxon>Marinifilaceae</taxon>
        <taxon>Paralabilibaculum</taxon>
    </lineage>
</organism>
<keyword evidence="2" id="KW-1185">Reference proteome</keyword>
<comment type="caution">
    <text evidence="1">The sequence shown here is derived from an EMBL/GenBank/DDBJ whole genome shotgun (WGS) entry which is preliminary data.</text>
</comment>
<evidence type="ECO:0000313" key="2">
    <source>
        <dbReference type="Proteomes" id="UP001528920"/>
    </source>
</evidence>
<proteinExistence type="predicted"/>
<dbReference type="PANTHER" id="PTHR37833">
    <property type="entry name" value="LIPOPROTEIN-RELATED"/>
    <property type="match status" value="1"/>
</dbReference>
<dbReference type="Pfam" id="PF07610">
    <property type="entry name" value="DUF1573"/>
    <property type="match status" value="1"/>
</dbReference>
<dbReference type="RefSeq" id="WP_275109273.1">
    <property type="nucleotide sequence ID" value="NZ_JAKJSC010000001.1"/>
</dbReference>
<dbReference type="InterPro" id="IPR011467">
    <property type="entry name" value="DUF1573"/>
</dbReference>
<name>A0ABT5VRA8_9BACT</name>
<accession>A0ABT5VRA8</accession>
<dbReference type="Proteomes" id="UP001528920">
    <property type="component" value="Unassembled WGS sequence"/>
</dbReference>
<reference evidence="1 2" key="1">
    <citation type="submission" date="2022-01" db="EMBL/GenBank/DDBJ databases">
        <title>Labilibaculum sp. nov, a marine bacterium isolated from Antarctica.</title>
        <authorList>
            <person name="Dai W."/>
        </authorList>
    </citation>
    <scope>NUCLEOTIDE SEQUENCE [LARGE SCALE GENOMIC DNA]</scope>
    <source>
        <strain evidence="1 2">DW002</strain>
    </source>
</reference>
<evidence type="ECO:0000313" key="1">
    <source>
        <dbReference type="EMBL" id="MDE5417938.1"/>
    </source>
</evidence>